<feature type="region of interest" description="Disordered" evidence="4">
    <location>
        <begin position="115"/>
        <end position="139"/>
    </location>
</feature>
<accession>L9WZG9</accession>
<dbReference type="InterPro" id="IPR050492">
    <property type="entry name" value="Bact_metal-bind_prot9"/>
</dbReference>
<evidence type="ECO:0000313" key="6">
    <source>
        <dbReference type="Proteomes" id="UP000011531"/>
    </source>
</evidence>
<evidence type="ECO:0000256" key="3">
    <source>
        <dbReference type="ARBA" id="ARBA00022729"/>
    </source>
</evidence>
<reference evidence="5 6" key="1">
    <citation type="journal article" date="2014" name="PLoS Genet.">
        <title>Phylogenetically driven sequencing of extremely halophilic archaea reveals strategies for static and dynamic osmo-response.</title>
        <authorList>
            <person name="Becker E.A."/>
            <person name="Seitzer P.M."/>
            <person name="Tritt A."/>
            <person name="Larsen D."/>
            <person name="Krusor M."/>
            <person name="Yao A.I."/>
            <person name="Wu D."/>
            <person name="Madern D."/>
            <person name="Eisen J.A."/>
            <person name="Darling A.E."/>
            <person name="Facciotti M.T."/>
        </authorList>
    </citation>
    <scope>NUCLEOTIDE SEQUENCE [LARGE SCALE GENOMIC DNA]</scope>
    <source>
        <strain evidence="5 6">DSM 18795</strain>
    </source>
</reference>
<sequence length="453" mass="47929">MLRSGAGALALGALAGCLDEPPTDGGDEGTVYGAFFALADWTSHVVGDEMTVENPVETGEMGHGWEPPGDLQREISQSAAFVYLDTPEFAWAQDVAADLESEDVAVIDALEGIEGQLGSTENETDHGREPEAEYDGDPTAVEVGGFALYDGRSGEEVASLHDGHWHGGVPDVPLDGRVTLEAAVEDVEGRRLPLGGDAPFALEATVPDGANADVLGIESDGDRLELRGLEEGRTTVVFELAADGEIVWDTSGADGEVAVVDEGADEGGLELEDPHVWVDPVLARSMVESIAAGLGELDPDGADLYEENAAEYAGRLDEVHRRFQNVAEAATRDVAVLAGHDSFGYLEDRYEFELRTPVGVSPDAVESSEDVSELIGAVEDNDIETILYDPFESADGDLPQMADVLLEETDATEAAPITAAGGTLEEWNERGYGWIEQMEEITIPSLAAALGAE</sequence>
<dbReference type="STRING" id="1227498.C492_17433"/>
<keyword evidence="2" id="KW-0813">Transport</keyword>
<evidence type="ECO:0000256" key="1">
    <source>
        <dbReference type="ARBA" id="ARBA00011028"/>
    </source>
</evidence>
<dbReference type="GO" id="GO:0046872">
    <property type="term" value="F:metal ion binding"/>
    <property type="evidence" value="ECO:0007669"/>
    <property type="project" value="InterPro"/>
</dbReference>
<dbReference type="Gene3D" id="3.40.50.1980">
    <property type="entry name" value="Nitrogenase molybdenum iron protein domain"/>
    <property type="match status" value="2"/>
</dbReference>
<evidence type="ECO:0000313" key="5">
    <source>
        <dbReference type="EMBL" id="ELY53763.1"/>
    </source>
</evidence>
<dbReference type="GO" id="GO:0030001">
    <property type="term" value="P:metal ion transport"/>
    <property type="evidence" value="ECO:0007669"/>
    <property type="project" value="InterPro"/>
</dbReference>
<proteinExistence type="inferred from homology"/>
<dbReference type="PANTHER" id="PTHR42953:SF3">
    <property type="entry name" value="HIGH-AFFINITY ZINC UPTAKE SYSTEM PROTEIN ZNUA"/>
    <property type="match status" value="1"/>
</dbReference>
<gene>
    <name evidence="5" type="ORF">C492_17433</name>
</gene>
<keyword evidence="3" id="KW-0732">Signal</keyword>
<dbReference type="EMBL" id="AOIA01000144">
    <property type="protein sequence ID" value="ELY53763.1"/>
    <property type="molecule type" value="Genomic_DNA"/>
</dbReference>
<dbReference type="AlphaFoldDB" id="L9WZG9"/>
<dbReference type="PANTHER" id="PTHR42953">
    <property type="entry name" value="HIGH-AFFINITY ZINC UPTAKE SYSTEM PROTEIN ZNUA-RELATED"/>
    <property type="match status" value="1"/>
</dbReference>
<dbReference type="InterPro" id="IPR006127">
    <property type="entry name" value="ZnuA-like"/>
</dbReference>
<dbReference type="PROSITE" id="PS51257">
    <property type="entry name" value="PROKAR_LIPOPROTEIN"/>
    <property type="match status" value="1"/>
</dbReference>
<dbReference type="PATRIC" id="fig|1227498.3.peg.3439"/>
<dbReference type="Proteomes" id="UP000011531">
    <property type="component" value="Unassembled WGS sequence"/>
</dbReference>
<dbReference type="Pfam" id="PF01297">
    <property type="entry name" value="ZnuA"/>
    <property type="match status" value="1"/>
</dbReference>
<comment type="caution">
    <text evidence="5">The sequence shown here is derived from an EMBL/GenBank/DDBJ whole genome shotgun (WGS) entry which is preliminary data.</text>
</comment>
<dbReference type="SUPFAM" id="SSF53807">
    <property type="entry name" value="Helical backbone' metal receptor"/>
    <property type="match status" value="1"/>
</dbReference>
<keyword evidence="6" id="KW-1185">Reference proteome</keyword>
<evidence type="ECO:0000256" key="2">
    <source>
        <dbReference type="ARBA" id="ARBA00022448"/>
    </source>
</evidence>
<evidence type="ECO:0000256" key="4">
    <source>
        <dbReference type="SAM" id="MobiDB-lite"/>
    </source>
</evidence>
<name>L9WZG9_9EURY</name>
<protein>
    <submittedName>
        <fullName evidence="5">Metal ABC transporter substrate-binding protein</fullName>
    </submittedName>
</protein>
<comment type="similarity">
    <text evidence="1">Belongs to the bacterial solute-binding protein 9 family.</text>
</comment>
<organism evidence="5 6">
    <name type="scientific">Natronococcus jeotgali DSM 18795</name>
    <dbReference type="NCBI Taxonomy" id="1227498"/>
    <lineage>
        <taxon>Archaea</taxon>
        <taxon>Methanobacteriati</taxon>
        <taxon>Methanobacteriota</taxon>
        <taxon>Stenosarchaea group</taxon>
        <taxon>Halobacteria</taxon>
        <taxon>Halobacteriales</taxon>
        <taxon>Natrialbaceae</taxon>
        <taxon>Natronococcus</taxon>
    </lineage>
</organism>